<dbReference type="EMBL" id="KB370124">
    <property type="protein sequence ID" value="ELV09618.1"/>
    <property type="molecule type" value="Genomic_DNA"/>
</dbReference>
<evidence type="ECO:0000313" key="4">
    <source>
        <dbReference type="Proteomes" id="UP000011518"/>
    </source>
</evidence>
<dbReference type="InterPro" id="IPR037445">
    <property type="entry name" value="MAGE"/>
</dbReference>
<dbReference type="InterPro" id="IPR002190">
    <property type="entry name" value="MHD_dom"/>
</dbReference>
<feature type="compositionally biased region" description="Acidic residues" evidence="1">
    <location>
        <begin position="305"/>
        <end position="315"/>
    </location>
</feature>
<gene>
    <name evidence="3" type="ORF">TREES_T100019070</name>
</gene>
<dbReference type="InterPro" id="IPR041898">
    <property type="entry name" value="MAGE_WH1"/>
</dbReference>
<dbReference type="PANTHER" id="PTHR11736">
    <property type="entry name" value="MELANOMA-ASSOCIATED ANTIGEN MAGE ANTIGEN"/>
    <property type="match status" value="1"/>
</dbReference>
<dbReference type="Gene3D" id="1.10.10.1200">
    <property type="entry name" value="MAGE homology domain, winged helix WH1 motif"/>
    <property type="match status" value="1"/>
</dbReference>
<dbReference type="AlphaFoldDB" id="L8XZY9"/>
<feature type="region of interest" description="Disordered" evidence="1">
    <location>
        <begin position="1"/>
        <end position="25"/>
    </location>
</feature>
<reference evidence="4" key="2">
    <citation type="journal article" date="2013" name="Nat. Commun.">
        <title>Genome of the Chinese tree shrew.</title>
        <authorList>
            <person name="Fan Y."/>
            <person name="Huang Z.Y."/>
            <person name="Cao C.C."/>
            <person name="Chen C.S."/>
            <person name="Chen Y.X."/>
            <person name="Fan D.D."/>
            <person name="He J."/>
            <person name="Hou H.L."/>
            <person name="Hu L."/>
            <person name="Hu X.T."/>
            <person name="Jiang X.T."/>
            <person name="Lai R."/>
            <person name="Lang Y.S."/>
            <person name="Liang B."/>
            <person name="Liao S.G."/>
            <person name="Mu D."/>
            <person name="Ma Y.Y."/>
            <person name="Niu Y.Y."/>
            <person name="Sun X.Q."/>
            <person name="Xia J.Q."/>
            <person name="Xiao J."/>
            <person name="Xiong Z.Q."/>
            <person name="Xu L."/>
            <person name="Yang L."/>
            <person name="Zhang Y."/>
            <person name="Zhao W."/>
            <person name="Zhao X.D."/>
            <person name="Zheng Y.T."/>
            <person name="Zhou J.M."/>
            <person name="Zhu Y.B."/>
            <person name="Zhang G.J."/>
            <person name="Wang J."/>
            <person name="Yao Y.G."/>
        </authorList>
    </citation>
    <scope>NUCLEOTIDE SEQUENCE [LARGE SCALE GENOMIC DNA]</scope>
</reference>
<organism evidence="3 4">
    <name type="scientific">Tupaia chinensis</name>
    <name type="common">Chinese tree shrew</name>
    <name type="synonym">Tupaia belangeri chinensis</name>
    <dbReference type="NCBI Taxonomy" id="246437"/>
    <lineage>
        <taxon>Eukaryota</taxon>
        <taxon>Metazoa</taxon>
        <taxon>Chordata</taxon>
        <taxon>Craniata</taxon>
        <taxon>Vertebrata</taxon>
        <taxon>Euteleostomi</taxon>
        <taxon>Mammalia</taxon>
        <taxon>Eutheria</taxon>
        <taxon>Euarchontoglires</taxon>
        <taxon>Scandentia</taxon>
        <taxon>Tupaiidae</taxon>
        <taxon>Tupaia</taxon>
    </lineage>
</organism>
<name>L8XZY9_TUPCH</name>
<feature type="compositionally biased region" description="Low complexity" evidence="1">
    <location>
        <begin position="76"/>
        <end position="86"/>
    </location>
</feature>
<dbReference type="InParanoid" id="L8XZY9"/>
<dbReference type="KEGG" id="tup:102486215"/>
<dbReference type="FunFam" id="1.10.10.1210:FF:000001">
    <property type="entry name" value="melanoma-associated antigen D1"/>
    <property type="match status" value="1"/>
</dbReference>
<feature type="domain" description="MAGE" evidence="2">
    <location>
        <begin position="110"/>
        <end position="309"/>
    </location>
</feature>
<dbReference type="InterPro" id="IPR021072">
    <property type="entry name" value="MAGE_N"/>
</dbReference>
<evidence type="ECO:0000256" key="1">
    <source>
        <dbReference type="SAM" id="MobiDB-lite"/>
    </source>
</evidence>
<dbReference type="GO" id="GO:0005634">
    <property type="term" value="C:nucleus"/>
    <property type="evidence" value="ECO:0007669"/>
    <property type="project" value="TreeGrafter"/>
</dbReference>
<dbReference type="OrthoDB" id="9665809at2759"/>
<dbReference type="PROSITE" id="PS50838">
    <property type="entry name" value="MAGE"/>
    <property type="match status" value="1"/>
</dbReference>
<feature type="region of interest" description="Disordered" evidence="1">
    <location>
        <begin position="75"/>
        <end position="105"/>
    </location>
</feature>
<dbReference type="FunCoup" id="L8XZY9">
    <property type="interactions" value="175"/>
</dbReference>
<keyword evidence="4" id="KW-1185">Reference proteome</keyword>
<dbReference type="InterPro" id="IPR041899">
    <property type="entry name" value="MAGE_WH2"/>
</dbReference>
<proteinExistence type="predicted"/>
<dbReference type="Proteomes" id="UP000011518">
    <property type="component" value="Unassembled WGS sequence"/>
</dbReference>
<dbReference type="STRING" id="246437.L8XZY9"/>
<sequence length="339" mass="36811">MPHTEEPQFSVPDAGLQAQKEAPGLVGAQVTEAEVEEAAVTASPLCSSVTLGAPEEAPDTPSLPSTCLTTRAMAVAPQSQSAGGSSSEEEQEPHTLQDPAGPVSSLGEALDEKMVELVHFLLDKYRRKELTTEAEMQNSVVQNHQDHFPLIFSKASECLHLLFGIDMKEVDASDRSYVLVTTLGLTYDGMVDEDESVPKTGLLVIVLGLILLEDDHAPEKEIWEALNVMGVYAGREHHRYGEPRKLLTEEWVQEDYLEYRRVPGSDPACYEFSWGPRAHAETSQIKVLDNLLKVHGSDRRSFPSEYDEALGDEEGGAQAGAAPRVSGGAGAQGTFQDPI</sequence>
<evidence type="ECO:0000313" key="3">
    <source>
        <dbReference type="EMBL" id="ELV09618.1"/>
    </source>
</evidence>
<evidence type="ECO:0000259" key="2">
    <source>
        <dbReference type="PROSITE" id="PS50838"/>
    </source>
</evidence>
<accession>L8XZY9</accession>
<dbReference type="Pfam" id="PF12440">
    <property type="entry name" value="MAGE_N"/>
    <property type="match status" value="1"/>
</dbReference>
<dbReference type="SMART" id="SM01373">
    <property type="entry name" value="MAGE"/>
    <property type="match status" value="1"/>
</dbReference>
<dbReference type="SMART" id="SM01392">
    <property type="entry name" value="MAGE_N"/>
    <property type="match status" value="1"/>
</dbReference>
<feature type="region of interest" description="Disordered" evidence="1">
    <location>
        <begin position="297"/>
        <end position="339"/>
    </location>
</feature>
<reference evidence="4" key="1">
    <citation type="submission" date="2012-07" db="EMBL/GenBank/DDBJ databases">
        <title>Genome of the Chinese tree shrew, a rising model animal genetically related to primates.</title>
        <authorList>
            <person name="Zhang G."/>
            <person name="Fan Y."/>
            <person name="Yao Y."/>
            <person name="Huang Z."/>
        </authorList>
    </citation>
    <scope>NUCLEOTIDE SEQUENCE [LARGE SCALE GENOMIC DNA]</scope>
</reference>
<dbReference type="eggNOG" id="KOG4562">
    <property type="taxonomic scope" value="Eukaryota"/>
</dbReference>
<dbReference type="GO" id="GO:0000122">
    <property type="term" value="P:negative regulation of transcription by RNA polymerase II"/>
    <property type="evidence" value="ECO:0007669"/>
    <property type="project" value="TreeGrafter"/>
</dbReference>
<protein>
    <submittedName>
        <fullName evidence="3">Melanoma-associated antigen 8</fullName>
    </submittedName>
</protein>
<dbReference type="Gene3D" id="1.10.10.1210">
    <property type="entry name" value="MAGE homology domain, winged helix WH2 motif"/>
    <property type="match status" value="1"/>
</dbReference>
<dbReference type="FunFam" id="1.10.10.1200:FF:000007">
    <property type="entry name" value="Melanoma-associated antigen C2"/>
    <property type="match status" value="1"/>
</dbReference>
<dbReference type="PANTHER" id="PTHR11736:SF153">
    <property type="entry name" value="MELANOMA-ASSOCIATED ANTIGEN 10"/>
    <property type="match status" value="1"/>
</dbReference>
<dbReference type="Pfam" id="PF01454">
    <property type="entry name" value="MAGE"/>
    <property type="match status" value="1"/>
</dbReference>